<reference evidence="1 2" key="1">
    <citation type="submission" date="2021-07" db="EMBL/GenBank/DDBJ databases">
        <title>The Aristolochia fimbriata genome: insights into angiosperm evolution, floral development and chemical biosynthesis.</title>
        <authorList>
            <person name="Jiao Y."/>
        </authorList>
    </citation>
    <scope>NUCLEOTIDE SEQUENCE [LARGE SCALE GENOMIC DNA]</scope>
    <source>
        <strain evidence="1">IBCAS-2021</strain>
        <tissue evidence="1">Leaf</tissue>
    </source>
</reference>
<keyword evidence="2" id="KW-1185">Reference proteome</keyword>
<dbReference type="AlphaFoldDB" id="A0AAV7EG99"/>
<dbReference type="Proteomes" id="UP000825729">
    <property type="component" value="Unassembled WGS sequence"/>
</dbReference>
<accession>A0AAV7EG99</accession>
<evidence type="ECO:0000313" key="2">
    <source>
        <dbReference type="Proteomes" id="UP000825729"/>
    </source>
</evidence>
<dbReference type="EMBL" id="JAINDJ010000005">
    <property type="protein sequence ID" value="KAG9446776.1"/>
    <property type="molecule type" value="Genomic_DNA"/>
</dbReference>
<protein>
    <submittedName>
        <fullName evidence="1">Uncharacterized protein</fullName>
    </submittedName>
</protein>
<sequence>MASQDVGDGKPECFDKLGVLRQTWSASTNLECLGKLGVLRRTWSAPTNLECFDELGVRHGGSLSSVVDSSGIPRHWRLVWKSPVQNFCLGDTVTSRLHPASPID</sequence>
<evidence type="ECO:0000313" key="1">
    <source>
        <dbReference type="EMBL" id="KAG9446776.1"/>
    </source>
</evidence>
<comment type="caution">
    <text evidence="1">The sequence shown here is derived from an EMBL/GenBank/DDBJ whole genome shotgun (WGS) entry which is preliminary data.</text>
</comment>
<gene>
    <name evidence="1" type="ORF">H6P81_012904</name>
</gene>
<organism evidence="1 2">
    <name type="scientific">Aristolochia fimbriata</name>
    <name type="common">White veined hardy Dutchman's pipe vine</name>
    <dbReference type="NCBI Taxonomy" id="158543"/>
    <lineage>
        <taxon>Eukaryota</taxon>
        <taxon>Viridiplantae</taxon>
        <taxon>Streptophyta</taxon>
        <taxon>Embryophyta</taxon>
        <taxon>Tracheophyta</taxon>
        <taxon>Spermatophyta</taxon>
        <taxon>Magnoliopsida</taxon>
        <taxon>Magnoliidae</taxon>
        <taxon>Piperales</taxon>
        <taxon>Aristolochiaceae</taxon>
        <taxon>Aristolochia</taxon>
    </lineage>
</organism>
<proteinExistence type="predicted"/>
<name>A0AAV7EG99_ARIFI</name>